<dbReference type="GO" id="GO:0006782">
    <property type="term" value="P:protoporphyrinogen IX biosynthetic process"/>
    <property type="evidence" value="ECO:0007669"/>
    <property type="project" value="UniProtKB-UniRule"/>
</dbReference>
<dbReference type="InterPro" id="IPR003754">
    <property type="entry name" value="4pyrrol_synth_uPrphyn_synth"/>
</dbReference>
<evidence type="ECO:0000313" key="11">
    <source>
        <dbReference type="EMBL" id="QIM65012.1"/>
    </source>
</evidence>
<dbReference type="PANTHER" id="PTHR38042">
    <property type="entry name" value="UROPORPHYRINOGEN-III SYNTHASE, CHLOROPLASTIC"/>
    <property type="match status" value="1"/>
</dbReference>
<sequence length="250" mass="27823">MNVLITRPDERGQQLVELLAKEQIFAIHQPLFSVVAGRELPLLPSTVSGLKAGDFLFAVSKNAVDFAHQTLTEIGFGWRSDLQYIAVGQATASYLASHAMQAVCYPLKFANSEGLLELPEMQQNLQGKTILILRAESGREYFAEQAKQRGAEVKVLECYQRIPFTQDMSDKISLAKRAGIDTIVATSSDIVSMLVAQTREEDREWLFQCRLVVVSPRIAKDAQQLGWQTKAIDISEKADNHSLLNTLLKS</sequence>
<evidence type="ECO:0000256" key="2">
    <source>
        <dbReference type="ARBA" id="ARBA00008133"/>
    </source>
</evidence>
<evidence type="ECO:0000313" key="13">
    <source>
        <dbReference type="Proteomes" id="UP000276901"/>
    </source>
</evidence>
<accession>A0AAE7C2C5</accession>
<dbReference type="RefSeq" id="WP_123956464.1">
    <property type="nucleotide sequence ID" value="NZ_CP015029.1"/>
</dbReference>
<dbReference type="EMBL" id="RKQT01000001">
    <property type="protein sequence ID" value="RPE96576.1"/>
    <property type="molecule type" value="Genomic_DNA"/>
</dbReference>
<evidence type="ECO:0000256" key="7">
    <source>
        <dbReference type="ARBA" id="ARBA00040167"/>
    </source>
</evidence>
<evidence type="ECO:0000256" key="3">
    <source>
        <dbReference type="ARBA" id="ARBA00013109"/>
    </source>
</evidence>
<dbReference type="InterPro" id="IPR036108">
    <property type="entry name" value="4pyrrol_syn_uPrphyn_synt_sf"/>
</dbReference>
<dbReference type="Pfam" id="PF02602">
    <property type="entry name" value="HEM4"/>
    <property type="match status" value="1"/>
</dbReference>
<dbReference type="EC" id="4.2.1.75" evidence="3 9"/>
<comment type="pathway">
    <text evidence="1 9">Porphyrin-containing compound metabolism; protoporphyrin-IX biosynthesis; coproporphyrinogen-III from 5-aminolevulinate: step 3/4.</text>
</comment>
<keyword evidence="13" id="KW-1185">Reference proteome</keyword>
<dbReference type="KEGG" id="fcl:A4G17_05990"/>
<dbReference type="EMBL" id="CP015029">
    <property type="protein sequence ID" value="QIM65012.1"/>
    <property type="molecule type" value="Genomic_DNA"/>
</dbReference>
<dbReference type="InterPro" id="IPR039793">
    <property type="entry name" value="UROS/Hem4"/>
</dbReference>
<gene>
    <name evidence="11" type="ORF">A4G17_05990</name>
    <name evidence="12" type="ORF">EDC49_0971</name>
</gene>
<dbReference type="PANTHER" id="PTHR38042:SF1">
    <property type="entry name" value="UROPORPHYRINOGEN-III SYNTHASE, CHLOROPLASTIC"/>
    <property type="match status" value="1"/>
</dbReference>
<keyword evidence="5 9" id="KW-0627">Porphyrin biosynthesis</keyword>
<comment type="catalytic activity">
    <reaction evidence="8 9">
        <text>hydroxymethylbilane = uroporphyrinogen III + H2O</text>
        <dbReference type="Rhea" id="RHEA:18965"/>
        <dbReference type="ChEBI" id="CHEBI:15377"/>
        <dbReference type="ChEBI" id="CHEBI:57308"/>
        <dbReference type="ChEBI" id="CHEBI:57845"/>
        <dbReference type="EC" id="4.2.1.75"/>
    </reaction>
</comment>
<evidence type="ECO:0000256" key="5">
    <source>
        <dbReference type="ARBA" id="ARBA00023244"/>
    </source>
</evidence>
<organism evidence="11 14">
    <name type="scientific">Frederiksenia canicola</name>
    <dbReference type="NCBI Taxonomy" id="123824"/>
    <lineage>
        <taxon>Bacteria</taxon>
        <taxon>Pseudomonadati</taxon>
        <taxon>Pseudomonadota</taxon>
        <taxon>Gammaproteobacteria</taxon>
        <taxon>Pasteurellales</taxon>
        <taxon>Pasteurellaceae</taxon>
        <taxon>Frederiksenia</taxon>
    </lineage>
</organism>
<dbReference type="Gene3D" id="3.40.50.10090">
    <property type="match status" value="2"/>
</dbReference>
<comment type="function">
    <text evidence="6 9">Catalyzes cyclization of the linear tetrapyrrole, hydroxymethylbilane, to the macrocyclic uroporphyrinogen III.</text>
</comment>
<dbReference type="SUPFAM" id="SSF69618">
    <property type="entry name" value="HemD-like"/>
    <property type="match status" value="1"/>
</dbReference>
<name>A0AAE7C2C5_9PAST</name>
<comment type="similarity">
    <text evidence="2 9">Belongs to the uroporphyrinogen-III synthase family.</text>
</comment>
<proteinExistence type="inferred from homology"/>
<evidence type="ECO:0000256" key="9">
    <source>
        <dbReference type="RuleBase" id="RU366031"/>
    </source>
</evidence>
<keyword evidence="4 9" id="KW-0456">Lyase</keyword>
<evidence type="ECO:0000313" key="12">
    <source>
        <dbReference type="EMBL" id="RPE96576.1"/>
    </source>
</evidence>
<protein>
    <recommendedName>
        <fullName evidence="7 9">Uroporphyrinogen-III synthase</fullName>
        <ecNumber evidence="3 9">4.2.1.75</ecNumber>
    </recommendedName>
</protein>
<evidence type="ECO:0000256" key="1">
    <source>
        <dbReference type="ARBA" id="ARBA00004772"/>
    </source>
</evidence>
<dbReference type="GO" id="GO:0004852">
    <property type="term" value="F:uroporphyrinogen-III synthase activity"/>
    <property type="evidence" value="ECO:0007669"/>
    <property type="project" value="UniProtKB-UniRule"/>
</dbReference>
<dbReference type="GO" id="GO:0006780">
    <property type="term" value="P:uroporphyrinogen III biosynthetic process"/>
    <property type="evidence" value="ECO:0007669"/>
    <property type="project" value="UniProtKB-UniRule"/>
</dbReference>
<reference evidence="12 13" key="2">
    <citation type="submission" date="2018-11" db="EMBL/GenBank/DDBJ databases">
        <title>Genomic Encyclopedia of Type Strains, Phase IV (KMG-IV): sequencing the most valuable type-strain genomes for metagenomic binning, comparative biology and taxonomic classification.</title>
        <authorList>
            <person name="Goeker M."/>
        </authorList>
    </citation>
    <scope>NUCLEOTIDE SEQUENCE [LARGE SCALE GENOMIC DNA]</scope>
    <source>
        <strain evidence="12 13">DSM 25797</strain>
    </source>
</reference>
<dbReference type="Proteomes" id="UP000276901">
    <property type="component" value="Unassembled WGS sequence"/>
</dbReference>
<dbReference type="Proteomes" id="UP000502287">
    <property type="component" value="Chromosome"/>
</dbReference>
<dbReference type="CDD" id="cd06578">
    <property type="entry name" value="HemD"/>
    <property type="match status" value="1"/>
</dbReference>
<evidence type="ECO:0000256" key="6">
    <source>
        <dbReference type="ARBA" id="ARBA00037589"/>
    </source>
</evidence>
<evidence type="ECO:0000313" key="14">
    <source>
        <dbReference type="Proteomes" id="UP000502287"/>
    </source>
</evidence>
<evidence type="ECO:0000256" key="4">
    <source>
        <dbReference type="ARBA" id="ARBA00023239"/>
    </source>
</evidence>
<dbReference type="AlphaFoldDB" id="A0AAE7C2C5"/>
<reference evidence="11 14" key="1">
    <citation type="submission" date="2016-03" db="EMBL/GenBank/DDBJ databases">
        <authorList>
            <person name="Hansen M.J."/>
            <person name="Bojesen A.M."/>
            <person name="Planet P."/>
        </authorList>
    </citation>
    <scope>NUCLEOTIDE SEQUENCE [LARGE SCALE GENOMIC DNA]</scope>
    <source>
        <strain evidence="11 14">HPA 21</strain>
    </source>
</reference>
<feature type="domain" description="Tetrapyrrole biosynthesis uroporphyrinogen III synthase" evidence="10">
    <location>
        <begin position="14"/>
        <end position="243"/>
    </location>
</feature>
<evidence type="ECO:0000256" key="8">
    <source>
        <dbReference type="ARBA" id="ARBA00048617"/>
    </source>
</evidence>
<evidence type="ECO:0000259" key="10">
    <source>
        <dbReference type="Pfam" id="PF02602"/>
    </source>
</evidence>